<dbReference type="InterPro" id="IPR050839">
    <property type="entry name" value="Rho-assoc_Ser/Thr_Kinase"/>
</dbReference>
<comment type="catalytic activity">
    <reaction evidence="9">
        <text>L-seryl-[protein] + ATP = O-phospho-L-seryl-[protein] + ADP + H(+)</text>
        <dbReference type="Rhea" id="RHEA:17989"/>
        <dbReference type="Rhea" id="RHEA-COMP:9863"/>
        <dbReference type="Rhea" id="RHEA-COMP:11604"/>
        <dbReference type="ChEBI" id="CHEBI:15378"/>
        <dbReference type="ChEBI" id="CHEBI:29999"/>
        <dbReference type="ChEBI" id="CHEBI:30616"/>
        <dbReference type="ChEBI" id="CHEBI:83421"/>
        <dbReference type="ChEBI" id="CHEBI:456216"/>
        <dbReference type="EC" id="2.7.11.1"/>
    </reaction>
</comment>
<dbReference type="InterPro" id="IPR000719">
    <property type="entry name" value="Prot_kinase_dom"/>
</dbReference>
<dbReference type="InterPro" id="IPR008271">
    <property type="entry name" value="Ser/Thr_kinase_AS"/>
</dbReference>
<dbReference type="SMART" id="SM00220">
    <property type="entry name" value="S_TKc"/>
    <property type="match status" value="1"/>
</dbReference>
<dbReference type="Gene3D" id="1.10.510.10">
    <property type="entry name" value="Transferase(Phosphotransferase) domain 1"/>
    <property type="match status" value="1"/>
</dbReference>
<sequence>MHGQSVIGRTAKTSEIDALRFTEKDLDLVGTLEYGQYGVIDVVTCKLDGCVYVRKSIEKRFALKTRDQCSPQLERDVLLKARKSQTSWVPHLLCAFQTPTHLNLVMDYVEGGTLWDVLESSPHGGKIPESDLRWWAPQIVSAIHWCHSQGFVHRDVKPHNFVLTANAHVRLIDFGSAAPLLPPDSDGSQRVPPEHCLVPCGTCDYISPEVLQAHEEALVALEMEDDVQWSQQHKPSGYGRETDWWSMGAMLYEMVYGIAPFFSREIRHTYARIMEHHRCLKIDASTGLSDNLQDLLRRLLTAAELRLGRNDVKEIMEHPFFDSDSFDAPHLKERPANLHVPEFTYATPVAPTAPAVTNSPEESLSRGFAFSALFQSSPLSAPGGASVAHATPSQGSSRSILREQPVAAFIGFSWGPPIDAFDKKPNSPSSKLNISFTRPLQHLFVPPTPGAGTLGNIHSTPGPASRYPFATPVRPNALTPFQTLPRASTVRRTAQRRAVSDREAMKQLVDCVGMSARKKVLESGRKPRVLLSLNRSSTLKELRFDRSVAVVGEGGVSFRVDAASQSGSQSQNESVLGASFLSASSRASGPIAGGGASGSLAGLTQEVTVEDLTFSDLDSDAPPSPSPTPRPGSAMSMLSRRSQTPTGSYFLRTGQTSREGKRSVSPSSTAPEAPRPPRYEDQSSLSVAGDVAFSYDFLSHLEKRYARLMADLSVVEGRLDEVSSMLDSRR</sequence>
<dbReference type="PANTHER" id="PTHR22988">
    <property type="entry name" value="MYOTONIC DYSTROPHY S/T KINASE-RELATED"/>
    <property type="match status" value="1"/>
</dbReference>
<dbReference type="Gene3D" id="3.30.200.20">
    <property type="entry name" value="Phosphorylase Kinase, domain 1"/>
    <property type="match status" value="1"/>
</dbReference>
<dbReference type="CDD" id="cd05123">
    <property type="entry name" value="STKc_AGC"/>
    <property type="match status" value="1"/>
</dbReference>
<organism evidence="12 13">
    <name type="scientific">Trametes coccinea (strain BRFM310)</name>
    <name type="common">Pycnoporus coccineus</name>
    <dbReference type="NCBI Taxonomy" id="1353009"/>
    <lineage>
        <taxon>Eukaryota</taxon>
        <taxon>Fungi</taxon>
        <taxon>Dikarya</taxon>
        <taxon>Basidiomycota</taxon>
        <taxon>Agaricomycotina</taxon>
        <taxon>Agaricomycetes</taxon>
        <taxon>Polyporales</taxon>
        <taxon>Polyporaceae</taxon>
        <taxon>Trametes</taxon>
    </lineage>
</organism>
<gene>
    <name evidence="12" type="ORF">PYCCODRAFT_1363266</name>
</gene>
<dbReference type="InterPro" id="IPR045270">
    <property type="entry name" value="STKc_AGC"/>
</dbReference>
<dbReference type="OrthoDB" id="3359639at2759"/>
<protein>
    <submittedName>
        <fullName evidence="12">Kinase-like protein</fullName>
    </submittedName>
</protein>
<dbReference type="GO" id="GO:0005524">
    <property type="term" value="F:ATP binding"/>
    <property type="evidence" value="ECO:0007669"/>
    <property type="project" value="UniProtKB-KW"/>
</dbReference>
<evidence type="ECO:0000256" key="3">
    <source>
        <dbReference type="ARBA" id="ARBA00022679"/>
    </source>
</evidence>
<evidence type="ECO:0000256" key="4">
    <source>
        <dbReference type="ARBA" id="ARBA00022741"/>
    </source>
</evidence>
<dbReference type="Pfam" id="PF00069">
    <property type="entry name" value="Pkinase"/>
    <property type="match status" value="1"/>
</dbReference>
<dbReference type="GO" id="GO:0004674">
    <property type="term" value="F:protein serine/threonine kinase activity"/>
    <property type="evidence" value="ECO:0007669"/>
    <property type="project" value="UniProtKB-KW"/>
</dbReference>
<evidence type="ECO:0000256" key="7">
    <source>
        <dbReference type="ARBA" id="ARBA00038271"/>
    </source>
</evidence>
<proteinExistence type="inferred from homology"/>
<feature type="domain" description="Protein kinase" evidence="11">
    <location>
        <begin position="26"/>
        <end position="321"/>
    </location>
</feature>
<dbReference type="PROSITE" id="PS00108">
    <property type="entry name" value="PROTEIN_KINASE_ST"/>
    <property type="match status" value="1"/>
</dbReference>
<name>A0A1Y2IU76_TRAC3</name>
<dbReference type="STRING" id="1353009.A0A1Y2IU76"/>
<dbReference type="PROSITE" id="PS50011">
    <property type="entry name" value="PROTEIN_KINASE_DOM"/>
    <property type="match status" value="1"/>
</dbReference>
<dbReference type="GO" id="GO:0031032">
    <property type="term" value="P:actomyosin structure organization"/>
    <property type="evidence" value="ECO:0007669"/>
    <property type="project" value="TreeGrafter"/>
</dbReference>
<dbReference type="AlphaFoldDB" id="A0A1Y2IU76"/>
<evidence type="ECO:0000256" key="2">
    <source>
        <dbReference type="ARBA" id="ARBA00022553"/>
    </source>
</evidence>
<evidence type="ECO:0000256" key="9">
    <source>
        <dbReference type="ARBA" id="ARBA00048679"/>
    </source>
</evidence>
<comment type="catalytic activity">
    <reaction evidence="8">
        <text>L-threonyl-[protein] + ATP = O-phospho-L-threonyl-[protein] + ADP + H(+)</text>
        <dbReference type="Rhea" id="RHEA:46608"/>
        <dbReference type="Rhea" id="RHEA-COMP:11060"/>
        <dbReference type="Rhea" id="RHEA-COMP:11605"/>
        <dbReference type="ChEBI" id="CHEBI:15378"/>
        <dbReference type="ChEBI" id="CHEBI:30013"/>
        <dbReference type="ChEBI" id="CHEBI:30616"/>
        <dbReference type="ChEBI" id="CHEBI:61977"/>
        <dbReference type="ChEBI" id="CHEBI:456216"/>
        <dbReference type="EC" id="2.7.11.1"/>
    </reaction>
</comment>
<dbReference type="GO" id="GO:0005856">
    <property type="term" value="C:cytoskeleton"/>
    <property type="evidence" value="ECO:0007669"/>
    <property type="project" value="TreeGrafter"/>
</dbReference>
<dbReference type="Proteomes" id="UP000193067">
    <property type="component" value="Unassembled WGS sequence"/>
</dbReference>
<keyword evidence="3" id="KW-0808">Transferase</keyword>
<evidence type="ECO:0000313" key="12">
    <source>
        <dbReference type="EMBL" id="OSD04695.1"/>
    </source>
</evidence>
<dbReference type="GO" id="GO:0005737">
    <property type="term" value="C:cytoplasm"/>
    <property type="evidence" value="ECO:0007669"/>
    <property type="project" value="TreeGrafter"/>
</dbReference>
<keyword evidence="2" id="KW-0597">Phosphoprotein</keyword>
<evidence type="ECO:0000256" key="6">
    <source>
        <dbReference type="ARBA" id="ARBA00022840"/>
    </source>
</evidence>
<feature type="compositionally biased region" description="Polar residues" evidence="10">
    <location>
        <begin position="639"/>
        <end position="657"/>
    </location>
</feature>
<evidence type="ECO:0000256" key="8">
    <source>
        <dbReference type="ARBA" id="ARBA00047899"/>
    </source>
</evidence>
<keyword evidence="5 12" id="KW-0418">Kinase</keyword>
<accession>A0A1Y2IU76</accession>
<reference evidence="12 13" key="1">
    <citation type="journal article" date="2015" name="Biotechnol. Biofuels">
        <title>Enhanced degradation of softwood versus hardwood by the white-rot fungus Pycnoporus coccineus.</title>
        <authorList>
            <person name="Couturier M."/>
            <person name="Navarro D."/>
            <person name="Chevret D."/>
            <person name="Henrissat B."/>
            <person name="Piumi F."/>
            <person name="Ruiz-Duenas F.J."/>
            <person name="Martinez A.T."/>
            <person name="Grigoriev I.V."/>
            <person name="Riley R."/>
            <person name="Lipzen A."/>
            <person name="Berrin J.G."/>
            <person name="Master E.R."/>
            <person name="Rosso M.N."/>
        </authorList>
    </citation>
    <scope>NUCLEOTIDE SEQUENCE [LARGE SCALE GENOMIC DNA]</scope>
    <source>
        <strain evidence="12 13">BRFM310</strain>
    </source>
</reference>
<dbReference type="EMBL" id="KZ084095">
    <property type="protein sequence ID" value="OSD04695.1"/>
    <property type="molecule type" value="Genomic_DNA"/>
</dbReference>
<evidence type="ECO:0000256" key="1">
    <source>
        <dbReference type="ARBA" id="ARBA00022527"/>
    </source>
</evidence>
<keyword evidence="1" id="KW-0723">Serine/threonine-protein kinase</keyword>
<dbReference type="InterPro" id="IPR011009">
    <property type="entry name" value="Kinase-like_dom_sf"/>
</dbReference>
<evidence type="ECO:0000256" key="10">
    <source>
        <dbReference type="SAM" id="MobiDB-lite"/>
    </source>
</evidence>
<comment type="similarity">
    <text evidence="7">Belongs to the protein kinase superfamily. STE Ser/Thr protein kinase family. COT1 subfamily.</text>
</comment>
<evidence type="ECO:0000313" key="13">
    <source>
        <dbReference type="Proteomes" id="UP000193067"/>
    </source>
</evidence>
<dbReference type="PANTHER" id="PTHR22988:SF71">
    <property type="entry name" value="CITRON RHO-INTERACTING KINASE"/>
    <property type="match status" value="1"/>
</dbReference>
<keyword evidence="13" id="KW-1185">Reference proteome</keyword>
<feature type="region of interest" description="Disordered" evidence="10">
    <location>
        <begin position="614"/>
        <end position="685"/>
    </location>
</feature>
<evidence type="ECO:0000259" key="11">
    <source>
        <dbReference type="PROSITE" id="PS50011"/>
    </source>
</evidence>
<keyword evidence="6" id="KW-0067">ATP-binding</keyword>
<dbReference type="SUPFAM" id="SSF56112">
    <property type="entry name" value="Protein kinase-like (PK-like)"/>
    <property type="match status" value="1"/>
</dbReference>
<evidence type="ECO:0000256" key="5">
    <source>
        <dbReference type="ARBA" id="ARBA00022777"/>
    </source>
</evidence>
<keyword evidence="4" id="KW-0547">Nucleotide-binding</keyword>